<proteinExistence type="predicted"/>
<evidence type="ECO:0000256" key="1">
    <source>
        <dbReference type="SAM" id="SignalP"/>
    </source>
</evidence>
<feature type="signal peptide" evidence="1">
    <location>
        <begin position="1"/>
        <end position="15"/>
    </location>
</feature>
<organism evidence="2 3">
    <name type="scientific">Taphrina deformans (strain PYCC 5710 / ATCC 11124 / CBS 356.35 / IMI 108563 / JCM 9778 / NBRC 8474)</name>
    <name type="common">Peach leaf curl fungus</name>
    <name type="synonym">Lalaria deformans</name>
    <dbReference type="NCBI Taxonomy" id="1097556"/>
    <lineage>
        <taxon>Eukaryota</taxon>
        <taxon>Fungi</taxon>
        <taxon>Dikarya</taxon>
        <taxon>Ascomycota</taxon>
        <taxon>Taphrinomycotina</taxon>
        <taxon>Taphrinomycetes</taxon>
        <taxon>Taphrinales</taxon>
        <taxon>Taphrinaceae</taxon>
        <taxon>Taphrina</taxon>
    </lineage>
</organism>
<keyword evidence="3" id="KW-1185">Reference proteome</keyword>
<gene>
    <name evidence="2" type="ORF">TAPDE_004150</name>
</gene>
<protein>
    <submittedName>
        <fullName evidence="2">Uncharacterized protein</fullName>
    </submittedName>
</protein>
<dbReference type="AlphaFoldDB" id="R4XDC3"/>
<accession>R4XDC3</accession>
<name>R4XDC3_TAPDE</name>
<reference evidence="2 3" key="1">
    <citation type="journal article" date="2013" name="MBio">
        <title>Genome sequencing of the plant pathogen Taphrina deformans, the causal agent of peach leaf curl.</title>
        <authorList>
            <person name="Cisse O.H."/>
            <person name="Almeida J.M.G.C.F."/>
            <person name="Fonseca A."/>
            <person name="Kumar A.A."/>
            <person name="Salojaervi J."/>
            <person name="Overmyer K."/>
            <person name="Hauser P.M."/>
            <person name="Pagni M."/>
        </authorList>
    </citation>
    <scope>NUCLEOTIDE SEQUENCE [LARGE SCALE GENOMIC DNA]</scope>
    <source>
        <strain evidence="3">PYCC 5710 / ATCC 11124 / CBS 356.35 / IMI 108563 / JCM 9778 / NBRC 8474</strain>
    </source>
</reference>
<evidence type="ECO:0000313" key="2">
    <source>
        <dbReference type="EMBL" id="CCG83830.1"/>
    </source>
</evidence>
<dbReference type="EMBL" id="CAHR02000182">
    <property type="protein sequence ID" value="CCG83830.1"/>
    <property type="molecule type" value="Genomic_DNA"/>
</dbReference>
<comment type="caution">
    <text evidence="2">The sequence shown here is derived from an EMBL/GenBank/DDBJ whole genome shotgun (WGS) entry which is preliminary data.</text>
</comment>
<feature type="chain" id="PRO_5013130637" evidence="1">
    <location>
        <begin position="16"/>
        <end position="104"/>
    </location>
</feature>
<evidence type="ECO:0000313" key="3">
    <source>
        <dbReference type="Proteomes" id="UP000013776"/>
    </source>
</evidence>
<dbReference type="VEuPathDB" id="FungiDB:TAPDE_004150"/>
<dbReference type="Proteomes" id="UP000013776">
    <property type="component" value="Unassembled WGS sequence"/>
</dbReference>
<keyword evidence="1" id="KW-0732">Signal</keyword>
<sequence length="104" mass="11223">MKLTLLLSILSVVLAVSEETITNANTLGTKTTEASNVATDPVIEAGEAYTPGDCLVACHEAVDQKGCLEDCQHMEHLYQTEGDEGLDRHIRATHEAMSTAHDLQ</sequence>